<accession>A0A0C2J2M7</accession>
<keyword evidence="1" id="KW-0812">Transmembrane</keyword>
<keyword evidence="3" id="KW-1185">Reference proteome</keyword>
<keyword evidence="1" id="KW-1133">Transmembrane helix</keyword>
<sequence length="194" mass="22467">MRNQINDFNIDDSGIMISFQGLYRTWFAIDCKLSNLDKYIEISGCYVSTKTSPQNPFDNFSIGYTLRLNKNTKYLFSTQKIRFKKGETRYPTLNINLLDLLVTFRGYTQKMVMESNENIIYCDLNSTVVIDDFSPYGGSYINVSVVDVQDEIEHKQGFSTTKKLLVLIISLMAVITSVIIFFVYNRCRQSRNNE</sequence>
<comment type="caution">
    <text evidence="2">The sequence shown here is derived from an EMBL/GenBank/DDBJ whole genome shotgun (WGS) entry which is preliminary data.</text>
</comment>
<keyword evidence="1" id="KW-0472">Membrane</keyword>
<dbReference type="EMBL" id="JWZT01004708">
    <property type="protein sequence ID" value="KII63332.1"/>
    <property type="molecule type" value="Genomic_DNA"/>
</dbReference>
<dbReference type="Proteomes" id="UP000031668">
    <property type="component" value="Unassembled WGS sequence"/>
</dbReference>
<evidence type="ECO:0000256" key="1">
    <source>
        <dbReference type="SAM" id="Phobius"/>
    </source>
</evidence>
<feature type="transmembrane region" description="Helical" evidence="1">
    <location>
        <begin position="164"/>
        <end position="184"/>
    </location>
</feature>
<organism evidence="2 3">
    <name type="scientific">Thelohanellus kitauei</name>
    <name type="common">Myxosporean</name>
    <dbReference type="NCBI Taxonomy" id="669202"/>
    <lineage>
        <taxon>Eukaryota</taxon>
        <taxon>Metazoa</taxon>
        <taxon>Cnidaria</taxon>
        <taxon>Myxozoa</taxon>
        <taxon>Myxosporea</taxon>
        <taxon>Bivalvulida</taxon>
        <taxon>Platysporina</taxon>
        <taxon>Myxobolidae</taxon>
        <taxon>Thelohanellus</taxon>
    </lineage>
</organism>
<dbReference type="AlphaFoldDB" id="A0A0C2J2M7"/>
<name>A0A0C2J2M7_THEKT</name>
<proteinExistence type="predicted"/>
<protein>
    <submittedName>
        <fullName evidence="2">Uncharacterized protein</fullName>
    </submittedName>
</protein>
<evidence type="ECO:0000313" key="3">
    <source>
        <dbReference type="Proteomes" id="UP000031668"/>
    </source>
</evidence>
<reference evidence="2 3" key="1">
    <citation type="journal article" date="2014" name="Genome Biol. Evol.">
        <title>The genome of the myxosporean Thelohanellus kitauei shows adaptations to nutrient acquisition within its fish host.</title>
        <authorList>
            <person name="Yang Y."/>
            <person name="Xiong J."/>
            <person name="Zhou Z."/>
            <person name="Huo F."/>
            <person name="Miao W."/>
            <person name="Ran C."/>
            <person name="Liu Y."/>
            <person name="Zhang J."/>
            <person name="Feng J."/>
            <person name="Wang M."/>
            <person name="Wang M."/>
            <person name="Wang L."/>
            <person name="Yao B."/>
        </authorList>
    </citation>
    <scope>NUCLEOTIDE SEQUENCE [LARGE SCALE GENOMIC DNA]</scope>
    <source>
        <strain evidence="2">Wuqing</strain>
    </source>
</reference>
<evidence type="ECO:0000313" key="2">
    <source>
        <dbReference type="EMBL" id="KII63332.1"/>
    </source>
</evidence>
<gene>
    <name evidence="2" type="ORF">RF11_01736</name>
</gene>